<proteinExistence type="predicted"/>
<evidence type="ECO:0000256" key="1">
    <source>
        <dbReference type="SAM" id="MobiDB-lite"/>
    </source>
</evidence>
<protein>
    <submittedName>
        <fullName evidence="2">Uncharacterized protein</fullName>
    </submittedName>
</protein>
<accession>A0AA88JAT2</accession>
<comment type="caution">
    <text evidence="2">The sequence shown here is derived from an EMBL/GenBank/DDBJ whole genome shotgun (WGS) entry which is preliminary data.</text>
</comment>
<reference evidence="2" key="1">
    <citation type="submission" date="2023-07" db="EMBL/GenBank/DDBJ databases">
        <title>draft genome sequence of fig (Ficus carica).</title>
        <authorList>
            <person name="Takahashi T."/>
            <person name="Nishimura K."/>
        </authorList>
    </citation>
    <scope>NUCLEOTIDE SEQUENCE</scope>
</reference>
<evidence type="ECO:0000313" key="2">
    <source>
        <dbReference type="EMBL" id="GMN66982.1"/>
    </source>
</evidence>
<gene>
    <name evidence="2" type="ORF">TIFTF001_036050</name>
</gene>
<feature type="region of interest" description="Disordered" evidence="1">
    <location>
        <begin position="758"/>
        <end position="781"/>
    </location>
</feature>
<feature type="region of interest" description="Disordered" evidence="1">
    <location>
        <begin position="806"/>
        <end position="828"/>
    </location>
</feature>
<dbReference type="EMBL" id="BTGU01000389">
    <property type="protein sequence ID" value="GMN66982.1"/>
    <property type="molecule type" value="Genomic_DNA"/>
</dbReference>
<evidence type="ECO:0000313" key="3">
    <source>
        <dbReference type="Proteomes" id="UP001187192"/>
    </source>
</evidence>
<dbReference type="Proteomes" id="UP001187192">
    <property type="component" value="Unassembled WGS sequence"/>
</dbReference>
<organism evidence="2 3">
    <name type="scientific">Ficus carica</name>
    <name type="common">Common fig</name>
    <dbReference type="NCBI Taxonomy" id="3494"/>
    <lineage>
        <taxon>Eukaryota</taxon>
        <taxon>Viridiplantae</taxon>
        <taxon>Streptophyta</taxon>
        <taxon>Embryophyta</taxon>
        <taxon>Tracheophyta</taxon>
        <taxon>Spermatophyta</taxon>
        <taxon>Magnoliopsida</taxon>
        <taxon>eudicotyledons</taxon>
        <taxon>Gunneridae</taxon>
        <taxon>Pentapetalae</taxon>
        <taxon>rosids</taxon>
        <taxon>fabids</taxon>
        <taxon>Rosales</taxon>
        <taxon>Moraceae</taxon>
        <taxon>Ficeae</taxon>
        <taxon>Ficus</taxon>
    </lineage>
</organism>
<keyword evidence="3" id="KW-1185">Reference proteome</keyword>
<name>A0AA88JAT2_FICCA</name>
<dbReference type="AlphaFoldDB" id="A0AA88JAT2"/>
<sequence length="828" mass="91439">MVFRCARAPCRHFGRRVLWVLVEVGLSRPWMSWLARSFMALSRSGERGTWVSLYTWLPVKRKQLEVMGTPVGCLSRALRCLSIPCGLGCSGDPVGLNYECFRRVDMLQVHRHRSGHRVSLTRRRRLVLAAKAGARTGPVAVRTVRGHEHGQSTVVIREVLPGAVSRAPKVISSWSAKGRSNTPEVVVVQLVPGERFSSYQGSSAWVNTKVVVSGPLVVHDGEHRTNSMVVVQHSSWGRFSSCRGSSARVNTKGLDSGPLVVHDEEHRTNSMVIGVSSLGFGRIHSDPIRASHNRPVHRWPALVGILVQGAAFLHCGPWTSRMLGLLEQNVFDGPVRVPPMVVLGFFFEILPSPTMIGILLQVASFLLRGPGTSEVLSLLGLCRAVPLELPYVVDLGFFFEINPESNSGRHFVTRNPISPPWSGDLWSIGSARADCEYSNGCSQVLDVPGEDFRLHGFPFCPCTSPTFWSRVIWEPVGARWSRPWISWLAHSFMALSQSGELGTWVVRMLLLESRRPSFSAKMLMPKISGTTPKMIARCGRPCTVTLYLVVCKREAARNNGDTGQVSATGTPMLKLAMTLMSKQRGRALVRKSCPYLNKWANPVFIDIPCGLRCSSDPVGLNFECSRWVDMLQVHRYRGGHRVSLTRGRRPTLGAKAGVRIGPVAGSVSGARRRRAADAVFYAMSTVVVSGSVAKSGVAGSESDQLVVREGEEQYIRGDGRSILFLRKGSVVAGDQPTRSPFTKKWVFRCRMNCTINSNRPQEATRARPPDTISPSRPTTLKRFSDYGGEVKLLAMRCRPELDSRFITKKKPKPITGGNPNRTTRHSLP</sequence>